<feature type="compositionally biased region" description="Basic and acidic residues" evidence="1">
    <location>
        <begin position="154"/>
        <end position="163"/>
    </location>
</feature>
<sequence length="176" mass="19766">MSALRQRAAHLARRSRPTAIRNTRSYASGHGHDSHHAAPKDEPLGAAFYLALGAIPLSIFFYTISRPGEDGKESAISSLIGKYTAMQETWSERNALRTAMVEQAAHDKHLLYNAPRNKHVELKFPEVFHAGSPFNVPAGHNANLDKVVEHYRQQHLDEEERKATKARSKWDPQPNP</sequence>
<dbReference type="OrthoDB" id="2120038at2759"/>
<evidence type="ECO:0000256" key="1">
    <source>
        <dbReference type="SAM" id="MobiDB-lite"/>
    </source>
</evidence>
<evidence type="ECO:0008006" key="4">
    <source>
        <dbReference type="Google" id="ProtNLM"/>
    </source>
</evidence>
<dbReference type="AlphaFoldDB" id="A0A1J7K5R7"/>
<dbReference type="InParanoid" id="A0A1J7K5R7"/>
<organism evidence="2 3">
    <name type="scientific">Coniochaeta ligniaria NRRL 30616</name>
    <dbReference type="NCBI Taxonomy" id="1408157"/>
    <lineage>
        <taxon>Eukaryota</taxon>
        <taxon>Fungi</taxon>
        <taxon>Dikarya</taxon>
        <taxon>Ascomycota</taxon>
        <taxon>Pezizomycotina</taxon>
        <taxon>Sordariomycetes</taxon>
        <taxon>Sordariomycetidae</taxon>
        <taxon>Coniochaetales</taxon>
        <taxon>Coniochaetaceae</taxon>
        <taxon>Coniochaeta</taxon>
    </lineage>
</organism>
<evidence type="ECO:0000313" key="2">
    <source>
        <dbReference type="EMBL" id="OIW35586.1"/>
    </source>
</evidence>
<dbReference type="PANTHER" id="PTHR42100">
    <property type="entry name" value="OXIDOREDUCTASE 178 KDA SUBUNIT, PUTATIVE (AFU_ORTHOLOGUE AFUA_8G04320)-RELATED"/>
    <property type="match status" value="1"/>
</dbReference>
<proteinExistence type="predicted"/>
<accession>A0A1J7K5R7</accession>
<dbReference type="GO" id="GO:0005739">
    <property type="term" value="C:mitochondrion"/>
    <property type="evidence" value="ECO:0007669"/>
    <property type="project" value="InterPro"/>
</dbReference>
<name>A0A1J7K5R7_9PEZI</name>
<dbReference type="EMBL" id="KV875093">
    <property type="protein sequence ID" value="OIW35586.1"/>
    <property type="molecule type" value="Genomic_DNA"/>
</dbReference>
<dbReference type="Proteomes" id="UP000182658">
    <property type="component" value="Unassembled WGS sequence"/>
</dbReference>
<gene>
    <name evidence="2" type="ORF">CONLIGDRAFT_627620</name>
</gene>
<dbReference type="PANTHER" id="PTHR42100:SF1">
    <property type="entry name" value="OXIDOREDUCTASE 178 KDA SUBUNIT, PUTATIVE (AFU_ORTHOLOGUE AFUA_8G04320)-RELATED"/>
    <property type="match status" value="1"/>
</dbReference>
<evidence type="ECO:0000313" key="3">
    <source>
        <dbReference type="Proteomes" id="UP000182658"/>
    </source>
</evidence>
<keyword evidence="3" id="KW-1185">Reference proteome</keyword>
<feature type="compositionally biased region" description="Basic residues" evidence="1">
    <location>
        <begin position="7"/>
        <end position="16"/>
    </location>
</feature>
<dbReference type="InterPro" id="IPR034444">
    <property type="entry name" value="Nuo17.8"/>
</dbReference>
<dbReference type="STRING" id="1408157.A0A1J7K5R7"/>
<feature type="region of interest" description="Disordered" evidence="1">
    <location>
        <begin position="1"/>
        <end position="38"/>
    </location>
</feature>
<feature type="region of interest" description="Disordered" evidence="1">
    <location>
        <begin position="154"/>
        <end position="176"/>
    </location>
</feature>
<reference evidence="2 3" key="1">
    <citation type="submission" date="2016-10" db="EMBL/GenBank/DDBJ databases">
        <title>Draft genome sequence of Coniochaeta ligniaria NRRL30616, a lignocellulolytic fungus for bioabatement of inhibitors in plant biomass hydrolysates.</title>
        <authorList>
            <consortium name="DOE Joint Genome Institute"/>
            <person name="Jimenez D.J."/>
            <person name="Hector R.E."/>
            <person name="Riley R."/>
            <person name="Sun H."/>
            <person name="Grigoriev I.V."/>
            <person name="Van Elsas J.D."/>
            <person name="Nichols N.N."/>
        </authorList>
    </citation>
    <scope>NUCLEOTIDE SEQUENCE [LARGE SCALE GENOMIC DNA]</scope>
    <source>
        <strain evidence="2 3">NRRL 30616</strain>
    </source>
</reference>
<protein>
    <recommendedName>
        <fullName evidence="4">NADH-ubiquinone oxidoreductase 17.8 kDa subunit</fullName>
    </recommendedName>
</protein>